<proteinExistence type="predicted"/>
<gene>
    <name evidence="2" type="ORF">ANN_23453</name>
</gene>
<dbReference type="Proteomes" id="UP001148838">
    <property type="component" value="Unassembled WGS sequence"/>
</dbReference>
<sequence length="297" mass="34070">MLYPLSHTGYHPGVGQNRLILSSNSWVPSNGPPLHYVVDVYERRTEVHTCAEGTRLRKKSPQYVFPNSSHSCHYRCYRTYRISITLIIVLFSSIYHHYNIVTLFFYRIIIFVIVPSFSPSHHHSHHRVITLTIVSSFSSSCHHSRYRVIILVIVSSSFSPSCYHSRHRVVIIPLSSLSFIVVLDIVIVLIFIFGFTFMHVITFVILALIHPYCTVAVEQDGDADLISKRAATVMRYKKEYGYDISITGLMFGARGTISDFSSQFCKTLGLHKSFLNEQALLIIRESVKRLRNHLYGL</sequence>
<accession>A0ABQ8SMF9</accession>
<organism evidence="2 3">
    <name type="scientific">Periplaneta americana</name>
    <name type="common">American cockroach</name>
    <name type="synonym">Blatta americana</name>
    <dbReference type="NCBI Taxonomy" id="6978"/>
    <lineage>
        <taxon>Eukaryota</taxon>
        <taxon>Metazoa</taxon>
        <taxon>Ecdysozoa</taxon>
        <taxon>Arthropoda</taxon>
        <taxon>Hexapoda</taxon>
        <taxon>Insecta</taxon>
        <taxon>Pterygota</taxon>
        <taxon>Neoptera</taxon>
        <taxon>Polyneoptera</taxon>
        <taxon>Dictyoptera</taxon>
        <taxon>Blattodea</taxon>
        <taxon>Blattoidea</taxon>
        <taxon>Blattidae</taxon>
        <taxon>Blattinae</taxon>
        <taxon>Periplaneta</taxon>
    </lineage>
</organism>
<evidence type="ECO:0000313" key="2">
    <source>
        <dbReference type="EMBL" id="KAJ4434882.1"/>
    </source>
</evidence>
<reference evidence="2 3" key="1">
    <citation type="journal article" date="2022" name="Allergy">
        <title>Genome assembly and annotation of Periplaneta americana reveal a comprehensive cockroach allergen profile.</title>
        <authorList>
            <person name="Wang L."/>
            <person name="Xiong Q."/>
            <person name="Saelim N."/>
            <person name="Wang L."/>
            <person name="Nong W."/>
            <person name="Wan A.T."/>
            <person name="Shi M."/>
            <person name="Liu X."/>
            <person name="Cao Q."/>
            <person name="Hui J.H.L."/>
            <person name="Sookrung N."/>
            <person name="Leung T.F."/>
            <person name="Tungtrongchitr A."/>
            <person name="Tsui S.K.W."/>
        </authorList>
    </citation>
    <scope>NUCLEOTIDE SEQUENCE [LARGE SCALE GENOMIC DNA]</scope>
    <source>
        <strain evidence="2">PWHHKU_190912</strain>
    </source>
</reference>
<keyword evidence="3" id="KW-1185">Reference proteome</keyword>
<feature type="transmembrane region" description="Helical" evidence="1">
    <location>
        <begin position="79"/>
        <end position="98"/>
    </location>
</feature>
<feature type="transmembrane region" description="Helical" evidence="1">
    <location>
        <begin position="176"/>
        <end position="209"/>
    </location>
</feature>
<protein>
    <submittedName>
        <fullName evidence="2">Uncharacterized protein</fullName>
    </submittedName>
</protein>
<name>A0ABQ8SMF9_PERAM</name>
<keyword evidence="1" id="KW-0812">Transmembrane</keyword>
<evidence type="ECO:0000256" key="1">
    <source>
        <dbReference type="SAM" id="Phobius"/>
    </source>
</evidence>
<evidence type="ECO:0000313" key="3">
    <source>
        <dbReference type="Proteomes" id="UP001148838"/>
    </source>
</evidence>
<keyword evidence="1" id="KW-1133">Transmembrane helix</keyword>
<dbReference type="EMBL" id="JAJSOF020000025">
    <property type="protein sequence ID" value="KAJ4434882.1"/>
    <property type="molecule type" value="Genomic_DNA"/>
</dbReference>
<comment type="caution">
    <text evidence="2">The sequence shown here is derived from an EMBL/GenBank/DDBJ whole genome shotgun (WGS) entry which is preliminary data.</text>
</comment>
<keyword evidence="1" id="KW-0472">Membrane</keyword>